<name>A0ABX0UB50_9FLAO</name>
<keyword evidence="7" id="KW-0378">Hydrolase</keyword>
<keyword evidence="3" id="KW-0862">Zinc</keyword>
<dbReference type="Proteomes" id="UP000745859">
    <property type="component" value="Unassembled WGS sequence"/>
</dbReference>
<evidence type="ECO:0000256" key="3">
    <source>
        <dbReference type="ARBA" id="ARBA00022833"/>
    </source>
</evidence>
<feature type="domain" description="M23ase beta-sheet core" evidence="6">
    <location>
        <begin position="31"/>
        <end position="129"/>
    </location>
</feature>
<dbReference type="Gene3D" id="2.70.70.10">
    <property type="entry name" value="Glucose Permease (Domain IIA)"/>
    <property type="match status" value="1"/>
</dbReference>
<keyword evidence="4" id="KW-1015">Disulfide bond</keyword>
<dbReference type="RefSeq" id="WP_167186210.1">
    <property type="nucleotide sequence ID" value="NZ_JAASQL010000001.1"/>
</dbReference>
<dbReference type="Pfam" id="PF01551">
    <property type="entry name" value="Peptidase_M23"/>
    <property type="match status" value="1"/>
</dbReference>
<evidence type="ECO:0000313" key="8">
    <source>
        <dbReference type="Proteomes" id="UP000745859"/>
    </source>
</evidence>
<evidence type="ECO:0000256" key="4">
    <source>
        <dbReference type="ARBA" id="ARBA00023157"/>
    </source>
</evidence>
<dbReference type="CDD" id="cd12797">
    <property type="entry name" value="M23_peptidase"/>
    <property type="match status" value="1"/>
</dbReference>
<sequence length="135" mass="14877">MKSPTNKIVLRGNDPTGYGYYGASRSNGTRKHEGTDYCATPGENIYACISGKVRVGVVYSNSTKMKLVEITGADYRVKQMYVQPNVKTGDFVKEGDCIGTSQDISAYWGGNMLNHVHISVWKHGLLTDPEPIIKE</sequence>
<evidence type="ECO:0000256" key="5">
    <source>
        <dbReference type="ARBA" id="ARBA00024361"/>
    </source>
</evidence>
<protein>
    <submittedName>
        <fullName evidence="7">Murein DD-endopeptidase MepM/ murein hydrolase activator NlpD</fullName>
    </submittedName>
</protein>
<dbReference type="GO" id="GO:0016787">
    <property type="term" value="F:hydrolase activity"/>
    <property type="evidence" value="ECO:0007669"/>
    <property type="project" value="UniProtKB-KW"/>
</dbReference>
<dbReference type="InterPro" id="IPR008663">
    <property type="entry name" value="LECT2"/>
</dbReference>
<dbReference type="SUPFAM" id="SSF51261">
    <property type="entry name" value="Duplicated hybrid motif"/>
    <property type="match status" value="1"/>
</dbReference>
<dbReference type="PANTHER" id="PTHR11329:SF0">
    <property type="entry name" value="LEUKOCYTE CELL-DERIVED CHEMOTAXIN-2"/>
    <property type="match status" value="1"/>
</dbReference>
<keyword evidence="1" id="KW-0479">Metal-binding</keyword>
<dbReference type="PANTHER" id="PTHR11329">
    <property type="entry name" value="LEUKOCYTE CELL-DERIVED CHEMOTAXIN 2"/>
    <property type="match status" value="1"/>
</dbReference>
<keyword evidence="2" id="KW-0732">Signal</keyword>
<comment type="similarity">
    <text evidence="5">Belongs to the LECT2/MIM-1 family.</text>
</comment>
<dbReference type="EMBL" id="JAASQL010000001">
    <property type="protein sequence ID" value="NIJ45055.1"/>
    <property type="molecule type" value="Genomic_DNA"/>
</dbReference>
<dbReference type="InterPro" id="IPR011055">
    <property type="entry name" value="Dup_hybrid_motif"/>
</dbReference>
<gene>
    <name evidence="7" type="ORF">FHR24_001494</name>
</gene>
<dbReference type="InterPro" id="IPR016047">
    <property type="entry name" value="M23ase_b-sheet_dom"/>
</dbReference>
<evidence type="ECO:0000256" key="1">
    <source>
        <dbReference type="ARBA" id="ARBA00022723"/>
    </source>
</evidence>
<comment type="caution">
    <text evidence="7">The sequence shown here is derived from an EMBL/GenBank/DDBJ whole genome shotgun (WGS) entry which is preliminary data.</text>
</comment>
<proteinExistence type="inferred from homology"/>
<evidence type="ECO:0000313" key="7">
    <source>
        <dbReference type="EMBL" id="NIJ45055.1"/>
    </source>
</evidence>
<keyword evidence="8" id="KW-1185">Reference proteome</keyword>
<organism evidence="7 8">
    <name type="scientific">Wenyingzhuangia heitensis</name>
    <dbReference type="NCBI Taxonomy" id="1487859"/>
    <lineage>
        <taxon>Bacteria</taxon>
        <taxon>Pseudomonadati</taxon>
        <taxon>Bacteroidota</taxon>
        <taxon>Flavobacteriia</taxon>
        <taxon>Flavobacteriales</taxon>
        <taxon>Flavobacteriaceae</taxon>
        <taxon>Wenyingzhuangia</taxon>
    </lineage>
</organism>
<evidence type="ECO:0000259" key="6">
    <source>
        <dbReference type="Pfam" id="PF01551"/>
    </source>
</evidence>
<evidence type="ECO:0000256" key="2">
    <source>
        <dbReference type="ARBA" id="ARBA00022729"/>
    </source>
</evidence>
<reference evidence="7 8" key="1">
    <citation type="submission" date="2020-03" db="EMBL/GenBank/DDBJ databases">
        <title>Genomic Encyclopedia of Type Strains, Phase IV (KMG-IV): sequencing the most valuable type-strain genomes for metagenomic binning, comparative biology and taxonomic classification.</title>
        <authorList>
            <person name="Goeker M."/>
        </authorList>
    </citation>
    <scope>NUCLEOTIDE SEQUENCE [LARGE SCALE GENOMIC DNA]</scope>
    <source>
        <strain evidence="7 8">DSM 101599</strain>
    </source>
</reference>
<accession>A0ABX0UB50</accession>